<proteinExistence type="predicted"/>
<dbReference type="RefSeq" id="WP_086573091.1">
    <property type="nucleotide sequence ID" value="NZ_JAFMOF010000002.1"/>
</dbReference>
<accession>A0A939FQY9</accession>
<organism evidence="3 4">
    <name type="scientific">Streptomyces triculaminicus</name>
    <dbReference type="NCBI Taxonomy" id="2816232"/>
    <lineage>
        <taxon>Bacteria</taxon>
        <taxon>Bacillati</taxon>
        <taxon>Actinomycetota</taxon>
        <taxon>Actinomycetes</taxon>
        <taxon>Kitasatosporales</taxon>
        <taxon>Streptomycetaceae</taxon>
        <taxon>Streptomyces</taxon>
    </lineage>
</organism>
<dbReference type="AlphaFoldDB" id="A0A939FQY9"/>
<keyword evidence="2" id="KW-1133">Transmembrane helix</keyword>
<dbReference type="EMBL" id="JAFMOF010000002">
    <property type="protein sequence ID" value="MBO0654370.1"/>
    <property type="molecule type" value="Genomic_DNA"/>
</dbReference>
<keyword evidence="4" id="KW-1185">Reference proteome</keyword>
<sequence length="185" mass="20249">MSVPGSEIVVAVVGIAGTLLSALLTQRSANLIRLRELEQTNRQRAEEREQALLQARLEARRACYASLNAAALDYLTVLSNFSYALEAGNVSDEMRSELDQARRDHRARHADAQMVLSDTVMAAADKASKAAGLIYGTLKRMDGGTPGPDDTIQAIRDGITVLWDHLWVMRRDMRLDVGVGTPAED</sequence>
<gene>
    <name evidence="3" type="ORF">J1792_16775</name>
</gene>
<evidence type="ECO:0000256" key="1">
    <source>
        <dbReference type="SAM" id="Coils"/>
    </source>
</evidence>
<feature type="transmembrane region" description="Helical" evidence="2">
    <location>
        <begin position="6"/>
        <end position="25"/>
    </location>
</feature>
<evidence type="ECO:0000313" key="4">
    <source>
        <dbReference type="Proteomes" id="UP000664781"/>
    </source>
</evidence>
<keyword evidence="2" id="KW-0472">Membrane</keyword>
<comment type="caution">
    <text evidence="3">The sequence shown here is derived from an EMBL/GenBank/DDBJ whole genome shotgun (WGS) entry which is preliminary data.</text>
</comment>
<evidence type="ECO:0000313" key="3">
    <source>
        <dbReference type="EMBL" id="MBO0654370.1"/>
    </source>
</evidence>
<keyword evidence="1" id="KW-0175">Coiled coil</keyword>
<protein>
    <submittedName>
        <fullName evidence="3">Uncharacterized protein</fullName>
    </submittedName>
</protein>
<feature type="coiled-coil region" evidence="1">
    <location>
        <begin position="34"/>
        <end position="62"/>
    </location>
</feature>
<keyword evidence="2" id="KW-0812">Transmembrane</keyword>
<name>A0A939FQY9_9ACTN</name>
<evidence type="ECO:0000256" key="2">
    <source>
        <dbReference type="SAM" id="Phobius"/>
    </source>
</evidence>
<reference evidence="3" key="1">
    <citation type="submission" date="2021-03" db="EMBL/GenBank/DDBJ databases">
        <title>Streptomyces strains.</title>
        <authorList>
            <person name="Lund M.B."/>
            <person name="Toerring T."/>
        </authorList>
    </citation>
    <scope>NUCLEOTIDE SEQUENCE</scope>
    <source>
        <strain evidence="3">JCM 4242</strain>
    </source>
</reference>
<dbReference type="Proteomes" id="UP000664781">
    <property type="component" value="Unassembled WGS sequence"/>
</dbReference>